<reference evidence="1" key="2">
    <citation type="journal article" date="2022" name="New Phytol.">
        <title>Evolutionary transition to the ectomycorrhizal habit in the genomes of a hyperdiverse lineage of mushroom-forming fungi.</title>
        <authorList>
            <person name="Looney B."/>
            <person name="Miyauchi S."/>
            <person name="Morin E."/>
            <person name="Drula E."/>
            <person name="Courty P.E."/>
            <person name="Kohler A."/>
            <person name="Kuo A."/>
            <person name="LaButti K."/>
            <person name="Pangilinan J."/>
            <person name="Lipzen A."/>
            <person name="Riley R."/>
            <person name="Andreopoulos W."/>
            <person name="He G."/>
            <person name="Johnson J."/>
            <person name="Nolan M."/>
            <person name="Tritt A."/>
            <person name="Barry K.W."/>
            <person name="Grigoriev I.V."/>
            <person name="Nagy L.G."/>
            <person name="Hibbett D."/>
            <person name="Henrissat B."/>
            <person name="Matheny P.B."/>
            <person name="Labbe J."/>
            <person name="Martin F.M."/>
        </authorList>
    </citation>
    <scope>NUCLEOTIDE SEQUENCE</scope>
    <source>
        <strain evidence="1">HHB10654</strain>
    </source>
</reference>
<sequence>MHREIHHCITSRARSTLRGNRASMPHHHHICHSVLNCMRLLRIVLLPHFSAPLHGPGPLTQRTHIRTMHSSKSPHPKPRTLQMNTGIAAQCAIVLPGCTCIPTRPHREGRKPESFSSARRIGASATARLSVRSCAATARRRVRCTRTTVRPSMHPPALASTPQAIRAAGLCWRACICGFLTTNQMTVSPQL</sequence>
<name>A0ACB8SYF0_9AGAM</name>
<evidence type="ECO:0000313" key="1">
    <source>
        <dbReference type="EMBL" id="KAI0060975.1"/>
    </source>
</evidence>
<dbReference type="EMBL" id="MU277215">
    <property type="protein sequence ID" value="KAI0060975.1"/>
    <property type="molecule type" value="Genomic_DNA"/>
</dbReference>
<gene>
    <name evidence="1" type="ORF">BV25DRAFT_817734</name>
</gene>
<dbReference type="Proteomes" id="UP000814140">
    <property type="component" value="Unassembled WGS sequence"/>
</dbReference>
<comment type="caution">
    <text evidence="1">The sequence shown here is derived from an EMBL/GenBank/DDBJ whole genome shotgun (WGS) entry which is preliminary data.</text>
</comment>
<accession>A0ACB8SYF0</accession>
<protein>
    <submittedName>
        <fullName evidence="1">Uncharacterized protein</fullName>
    </submittedName>
</protein>
<organism evidence="1 2">
    <name type="scientific">Artomyces pyxidatus</name>
    <dbReference type="NCBI Taxonomy" id="48021"/>
    <lineage>
        <taxon>Eukaryota</taxon>
        <taxon>Fungi</taxon>
        <taxon>Dikarya</taxon>
        <taxon>Basidiomycota</taxon>
        <taxon>Agaricomycotina</taxon>
        <taxon>Agaricomycetes</taxon>
        <taxon>Russulales</taxon>
        <taxon>Auriscalpiaceae</taxon>
        <taxon>Artomyces</taxon>
    </lineage>
</organism>
<keyword evidence="2" id="KW-1185">Reference proteome</keyword>
<evidence type="ECO:0000313" key="2">
    <source>
        <dbReference type="Proteomes" id="UP000814140"/>
    </source>
</evidence>
<proteinExistence type="predicted"/>
<reference evidence="1" key="1">
    <citation type="submission" date="2021-03" db="EMBL/GenBank/DDBJ databases">
        <authorList>
            <consortium name="DOE Joint Genome Institute"/>
            <person name="Ahrendt S."/>
            <person name="Looney B.P."/>
            <person name="Miyauchi S."/>
            <person name="Morin E."/>
            <person name="Drula E."/>
            <person name="Courty P.E."/>
            <person name="Chicoki N."/>
            <person name="Fauchery L."/>
            <person name="Kohler A."/>
            <person name="Kuo A."/>
            <person name="Labutti K."/>
            <person name="Pangilinan J."/>
            <person name="Lipzen A."/>
            <person name="Riley R."/>
            <person name="Andreopoulos W."/>
            <person name="He G."/>
            <person name="Johnson J."/>
            <person name="Barry K.W."/>
            <person name="Grigoriev I.V."/>
            <person name="Nagy L."/>
            <person name="Hibbett D."/>
            <person name="Henrissat B."/>
            <person name="Matheny P.B."/>
            <person name="Labbe J."/>
            <person name="Martin F."/>
        </authorList>
    </citation>
    <scope>NUCLEOTIDE SEQUENCE</scope>
    <source>
        <strain evidence="1">HHB10654</strain>
    </source>
</reference>